<sequence length="100" mass="11301">MMTDAIQLTSAVTTQGVGLGNTSFLASVAHERSKLHIKYTKHSRFLWYLERISGNAGNDNVIYGIRQGIEVEYCRIVPPINIVDKVKMENIIKAFQYLTL</sequence>
<reference evidence="1" key="1">
    <citation type="thesis" date="2020" institute="ProQuest LLC" country="789 East Eisenhower Parkway, Ann Arbor, MI, USA">
        <title>Comparative Genomics and Chromosome Evolution.</title>
        <authorList>
            <person name="Mudd A.B."/>
        </authorList>
    </citation>
    <scope>NUCLEOTIDE SEQUENCE</scope>
    <source>
        <strain evidence="1">237g6f4</strain>
        <tissue evidence="1">Blood</tissue>
    </source>
</reference>
<organism evidence="1 2">
    <name type="scientific">Engystomops pustulosus</name>
    <name type="common">Tungara frog</name>
    <name type="synonym">Physalaemus pustulosus</name>
    <dbReference type="NCBI Taxonomy" id="76066"/>
    <lineage>
        <taxon>Eukaryota</taxon>
        <taxon>Metazoa</taxon>
        <taxon>Chordata</taxon>
        <taxon>Craniata</taxon>
        <taxon>Vertebrata</taxon>
        <taxon>Euteleostomi</taxon>
        <taxon>Amphibia</taxon>
        <taxon>Batrachia</taxon>
        <taxon>Anura</taxon>
        <taxon>Neobatrachia</taxon>
        <taxon>Hyloidea</taxon>
        <taxon>Leptodactylidae</taxon>
        <taxon>Leiuperinae</taxon>
        <taxon>Engystomops</taxon>
    </lineage>
</organism>
<dbReference type="EMBL" id="WNYA01000001">
    <property type="protein sequence ID" value="KAG8591831.1"/>
    <property type="molecule type" value="Genomic_DNA"/>
</dbReference>
<evidence type="ECO:0000313" key="2">
    <source>
        <dbReference type="Proteomes" id="UP000824782"/>
    </source>
</evidence>
<evidence type="ECO:0000313" key="1">
    <source>
        <dbReference type="EMBL" id="KAG8591830.1"/>
    </source>
</evidence>
<dbReference type="AlphaFoldDB" id="A0AAV7D327"/>
<dbReference type="EMBL" id="WNYA01000001">
    <property type="protein sequence ID" value="KAG8591830.1"/>
    <property type="molecule type" value="Genomic_DNA"/>
</dbReference>
<proteinExistence type="predicted"/>
<accession>A0AAV7D327</accession>
<dbReference type="Proteomes" id="UP000824782">
    <property type="component" value="Unassembled WGS sequence"/>
</dbReference>
<gene>
    <name evidence="1" type="ORF">GDO81_000320</name>
</gene>
<keyword evidence="2" id="KW-1185">Reference proteome</keyword>
<protein>
    <submittedName>
        <fullName evidence="1">Uncharacterized protein</fullName>
    </submittedName>
</protein>
<comment type="caution">
    <text evidence="1">The sequence shown here is derived from an EMBL/GenBank/DDBJ whole genome shotgun (WGS) entry which is preliminary data.</text>
</comment>
<name>A0AAV7D327_ENGPU</name>